<accession>A0ABP4XX36</accession>
<dbReference type="InterPro" id="IPR001789">
    <property type="entry name" value="Sig_transdc_resp-reg_receiver"/>
</dbReference>
<dbReference type="PANTHER" id="PTHR43214">
    <property type="entry name" value="TWO-COMPONENT RESPONSE REGULATOR"/>
    <property type="match status" value="1"/>
</dbReference>
<evidence type="ECO:0000256" key="5">
    <source>
        <dbReference type="PROSITE-ProRule" id="PRU00169"/>
    </source>
</evidence>
<dbReference type="PROSITE" id="PS50110">
    <property type="entry name" value="RESPONSE_REGULATORY"/>
    <property type="match status" value="1"/>
</dbReference>
<keyword evidence="1 5" id="KW-0597">Phosphoprotein</keyword>
<keyword evidence="2" id="KW-0805">Transcription regulation</keyword>
<dbReference type="CDD" id="cd06170">
    <property type="entry name" value="LuxR_C_like"/>
    <property type="match status" value="1"/>
</dbReference>
<dbReference type="Pfam" id="PF00072">
    <property type="entry name" value="Response_reg"/>
    <property type="match status" value="1"/>
</dbReference>
<dbReference type="RefSeq" id="WP_344083981.1">
    <property type="nucleotide sequence ID" value="NZ_BAAAPO010000028.1"/>
</dbReference>
<keyword evidence="3" id="KW-0238">DNA-binding</keyword>
<dbReference type="SMART" id="SM00448">
    <property type="entry name" value="REC"/>
    <property type="match status" value="1"/>
</dbReference>
<keyword evidence="4" id="KW-0804">Transcription</keyword>
<dbReference type="InterPro" id="IPR058245">
    <property type="entry name" value="NreC/VraR/RcsB-like_REC"/>
</dbReference>
<evidence type="ECO:0000313" key="9">
    <source>
        <dbReference type="Proteomes" id="UP001499938"/>
    </source>
</evidence>
<dbReference type="InterPro" id="IPR039420">
    <property type="entry name" value="WalR-like"/>
</dbReference>
<dbReference type="Proteomes" id="UP001499938">
    <property type="component" value="Unassembled WGS sequence"/>
</dbReference>
<dbReference type="PANTHER" id="PTHR43214:SF24">
    <property type="entry name" value="TRANSCRIPTIONAL REGULATORY PROTEIN NARL-RELATED"/>
    <property type="match status" value="1"/>
</dbReference>
<dbReference type="CDD" id="cd17535">
    <property type="entry name" value="REC_NarL-like"/>
    <property type="match status" value="1"/>
</dbReference>
<protein>
    <submittedName>
        <fullName evidence="8">Response regulator transcription factor</fullName>
    </submittedName>
</protein>
<dbReference type="Gene3D" id="3.40.50.2300">
    <property type="match status" value="1"/>
</dbReference>
<sequence length="227" mass="23885">MTAPITVVIAEDSFVVREGLRRLLADGDDIDVIGAVASAPELLHAVARLRPQVVVTDIRMPPGNGMDGIAAALSIRATTEHVGVVVLSQHADASYAQTLFAAGTTGLAYLLKERVGHREEIVRAIEAVHAGGSVIDPAIVDALLHATTHSASSPLRHLSARELEVLAAMAEGLTNRAIAERLYISESAVSKHVGAIFHKLSLEEGAGLDRRVSAALAYLSSNSPTNR</sequence>
<evidence type="ECO:0000259" key="6">
    <source>
        <dbReference type="PROSITE" id="PS50043"/>
    </source>
</evidence>
<evidence type="ECO:0000259" key="7">
    <source>
        <dbReference type="PROSITE" id="PS50110"/>
    </source>
</evidence>
<feature type="domain" description="Response regulatory" evidence="7">
    <location>
        <begin position="6"/>
        <end position="129"/>
    </location>
</feature>
<reference evidence="9" key="1">
    <citation type="journal article" date="2019" name="Int. J. Syst. Evol. Microbiol.">
        <title>The Global Catalogue of Microorganisms (GCM) 10K type strain sequencing project: providing services to taxonomists for standard genome sequencing and annotation.</title>
        <authorList>
            <consortium name="The Broad Institute Genomics Platform"/>
            <consortium name="The Broad Institute Genome Sequencing Center for Infectious Disease"/>
            <person name="Wu L."/>
            <person name="Ma J."/>
        </authorList>
    </citation>
    <scope>NUCLEOTIDE SEQUENCE [LARGE SCALE GENOMIC DNA]</scope>
    <source>
        <strain evidence="9">JCM 15592</strain>
    </source>
</reference>
<dbReference type="InterPro" id="IPR000792">
    <property type="entry name" value="Tscrpt_reg_LuxR_C"/>
</dbReference>
<keyword evidence="9" id="KW-1185">Reference proteome</keyword>
<feature type="domain" description="HTH luxR-type" evidence="6">
    <location>
        <begin position="151"/>
        <end position="222"/>
    </location>
</feature>
<dbReference type="PROSITE" id="PS50043">
    <property type="entry name" value="HTH_LUXR_2"/>
    <property type="match status" value="1"/>
</dbReference>
<dbReference type="SMART" id="SM00421">
    <property type="entry name" value="HTH_LUXR"/>
    <property type="match status" value="1"/>
</dbReference>
<dbReference type="PRINTS" id="PR00038">
    <property type="entry name" value="HTHLUXR"/>
</dbReference>
<feature type="modified residue" description="4-aspartylphosphate" evidence="5">
    <location>
        <position position="57"/>
    </location>
</feature>
<evidence type="ECO:0000313" key="8">
    <source>
        <dbReference type="EMBL" id="GAA1794144.1"/>
    </source>
</evidence>
<evidence type="ECO:0000256" key="2">
    <source>
        <dbReference type="ARBA" id="ARBA00023015"/>
    </source>
</evidence>
<organism evidence="8 9">
    <name type="scientific">Nostocoides veronense</name>
    <dbReference type="NCBI Taxonomy" id="330836"/>
    <lineage>
        <taxon>Bacteria</taxon>
        <taxon>Bacillati</taxon>
        <taxon>Actinomycetota</taxon>
        <taxon>Actinomycetes</taxon>
        <taxon>Micrococcales</taxon>
        <taxon>Intrasporangiaceae</taxon>
        <taxon>Nostocoides</taxon>
    </lineage>
</organism>
<name>A0ABP4XX36_9MICO</name>
<gene>
    <name evidence="8" type="ORF">GCM10009811_18530</name>
</gene>
<dbReference type="SUPFAM" id="SSF52172">
    <property type="entry name" value="CheY-like"/>
    <property type="match status" value="1"/>
</dbReference>
<evidence type="ECO:0000256" key="1">
    <source>
        <dbReference type="ARBA" id="ARBA00022553"/>
    </source>
</evidence>
<proteinExistence type="predicted"/>
<dbReference type="EMBL" id="BAAAPO010000028">
    <property type="protein sequence ID" value="GAA1794144.1"/>
    <property type="molecule type" value="Genomic_DNA"/>
</dbReference>
<dbReference type="InterPro" id="IPR011006">
    <property type="entry name" value="CheY-like_superfamily"/>
</dbReference>
<evidence type="ECO:0000256" key="4">
    <source>
        <dbReference type="ARBA" id="ARBA00023163"/>
    </source>
</evidence>
<comment type="caution">
    <text evidence="8">The sequence shown here is derived from an EMBL/GenBank/DDBJ whole genome shotgun (WGS) entry which is preliminary data.</text>
</comment>
<evidence type="ECO:0000256" key="3">
    <source>
        <dbReference type="ARBA" id="ARBA00023125"/>
    </source>
</evidence>
<dbReference type="Pfam" id="PF00196">
    <property type="entry name" value="GerE"/>
    <property type="match status" value="1"/>
</dbReference>